<dbReference type="PANTHER" id="PTHR33103">
    <property type="entry name" value="OS01G0153900 PROTEIN"/>
    <property type="match status" value="1"/>
</dbReference>
<evidence type="ECO:0000313" key="2">
    <source>
        <dbReference type="Proteomes" id="UP000288805"/>
    </source>
</evidence>
<evidence type="ECO:0000313" key="1">
    <source>
        <dbReference type="EMBL" id="RVW91884.1"/>
    </source>
</evidence>
<reference evidence="1 2" key="1">
    <citation type="journal article" date="2018" name="PLoS Genet.">
        <title>Population sequencing reveals clonal diversity and ancestral inbreeding in the grapevine cultivar Chardonnay.</title>
        <authorList>
            <person name="Roach M.J."/>
            <person name="Johnson D.L."/>
            <person name="Bohlmann J."/>
            <person name="van Vuuren H.J."/>
            <person name="Jones S.J."/>
            <person name="Pretorius I.S."/>
            <person name="Schmidt S.A."/>
            <person name="Borneman A.R."/>
        </authorList>
    </citation>
    <scope>NUCLEOTIDE SEQUENCE [LARGE SCALE GENOMIC DNA]</scope>
    <source>
        <strain evidence="2">cv. Chardonnay</strain>
        <tissue evidence="1">Leaf</tissue>
    </source>
</reference>
<accession>A0A438I595</accession>
<dbReference type="Proteomes" id="UP000288805">
    <property type="component" value="Unassembled WGS sequence"/>
</dbReference>
<comment type="caution">
    <text evidence="1">The sequence shown here is derived from an EMBL/GenBank/DDBJ whole genome shotgun (WGS) entry which is preliminary data.</text>
</comment>
<sequence>MINTAGTSQCSQPLCCISSNPRLHRARETPKQISLKLAIDKEKNQVLFAESDIDFVDVLFSFLTLPMGTILRLADKKSGVGCMDYLYKNVEALDEQFLQSKECKTMLLNPRSAHDIHCKNLVLKIDDTEPTKIYMCSKLFCPIKTPNKKAYCLSSMVENSKCSCGQAMDKEVFLEYQEGIIDGNGAFMKGTSRMFMITDDLHITPVSMSDSLAAFRKLRLESGNGIEVRTVTVDEEEVLHLLKHSLLSKTPRTDTFLSNEENTENAAPFEPLSRPNHLENRFRKMKVKLLINKCSRRVLCLEAKEDFMNLVLSFLTLPLGSIIRLLRGHSSLGSVDNLYKSVGSSKMEDFFNSTKSKDLLLNPKLPLHFSLNEQLPLKDEDPITHESRRCADCFRKNMVYLYPWGEKLCFMNPKLSGQEARGGGFIKKETLLLINDDLTIQPLSPINGILDLDKLKFLVSNSEEHEVEVWEKEAISKEEWKEGGSGTESTDCCSIVMSRAVSAVLGLLCGGMERAVRRIPKREGPLMSLRGRPNIGRYCSVDTVRGEGVEQYDEGGCNVV</sequence>
<organism evidence="1 2">
    <name type="scientific">Vitis vinifera</name>
    <name type="common">Grape</name>
    <dbReference type="NCBI Taxonomy" id="29760"/>
    <lineage>
        <taxon>Eukaryota</taxon>
        <taxon>Viridiplantae</taxon>
        <taxon>Streptophyta</taxon>
        <taxon>Embryophyta</taxon>
        <taxon>Tracheophyta</taxon>
        <taxon>Spermatophyta</taxon>
        <taxon>Magnoliopsida</taxon>
        <taxon>eudicotyledons</taxon>
        <taxon>Gunneridae</taxon>
        <taxon>Pentapetalae</taxon>
        <taxon>rosids</taxon>
        <taxon>Vitales</taxon>
        <taxon>Vitaceae</taxon>
        <taxon>Viteae</taxon>
        <taxon>Vitis</taxon>
    </lineage>
</organism>
<protein>
    <recommendedName>
        <fullName evidence="3">DUF674 domain-containing protein</fullName>
    </recommendedName>
</protein>
<dbReference type="EMBL" id="QGNW01000141">
    <property type="protein sequence ID" value="RVW91884.1"/>
    <property type="molecule type" value="Genomic_DNA"/>
</dbReference>
<name>A0A438I595_VITVI</name>
<evidence type="ECO:0008006" key="3">
    <source>
        <dbReference type="Google" id="ProtNLM"/>
    </source>
</evidence>
<dbReference type="AlphaFoldDB" id="A0A438I595"/>
<gene>
    <name evidence="1" type="ORF">CK203_030125</name>
</gene>
<dbReference type="PANTHER" id="PTHR33103:SF27">
    <property type="entry name" value="OS04G0594700 PROTEIN"/>
    <property type="match status" value="1"/>
</dbReference>
<dbReference type="InterPro" id="IPR007750">
    <property type="entry name" value="DUF674"/>
</dbReference>
<dbReference type="Pfam" id="PF05056">
    <property type="entry name" value="DUF674"/>
    <property type="match status" value="1"/>
</dbReference>
<proteinExistence type="predicted"/>